<gene>
    <name evidence="2" type="ORF">BKM63_14150</name>
</gene>
<keyword evidence="1" id="KW-1133">Transmembrane helix</keyword>
<feature type="transmembrane region" description="Helical" evidence="1">
    <location>
        <begin position="12"/>
        <end position="32"/>
    </location>
</feature>
<dbReference type="AlphaFoldDB" id="A0A1J7BSJ8"/>
<evidence type="ECO:0000256" key="1">
    <source>
        <dbReference type="SAM" id="Phobius"/>
    </source>
</evidence>
<feature type="transmembrane region" description="Helical" evidence="1">
    <location>
        <begin position="123"/>
        <end position="141"/>
    </location>
</feature>
<dbReference type="RefSeq" id="WP_071637212.1">
    <property type="nucleotide sequence ID" value="NZ_MLFK01000007.1"/>
</dbReference>
<dbReference type="Proteomes" id="UP000182826">
    <property type="component" value="Unassembled WGS sequence"/>
</dbReference>
<proteinExistence type="predicted"/>
<keyword evidence="1" id="KW-0812">Transmembrane</keyword>
<name>A0A1J7BSJ8_FLAJO</name>
<reference evidence="2 3" key="1">
    <citation type="submission" date="2016-10" db="EMBL/GenBank/DDBJ databases">
        <title>Draft Genome Sequence of Rhizobacteria Flavobacterium johnsoniae CI04.</title>
        <authorList>
            <person name="Bravo J.I."/>
            <person name="Lozano G.L."/>
            <person name="Handelsman J."/>
        </authorList>
    </citation>
    <scope>NUCLEOTIDE SEQUENCE [LARGE SCALE GENOMIC DNA]</scope>
    <source>
        <strain evidence="2 3">CI04</strain>
    </source>
</reference>
<sequence length="143" mass="16158">MYTILKSAHSLAAYLTLILLLTAVLYAFYGWINKKPFTNGSKIVFLLALIIIHLQFVFGLALYFLSPLGISNLSGGTMKNSAARLYALEHPLMMLISVILITIGYSRSKRAFDEKIKYKTTSIFYTIGFLLILTRLPWSIWLG</sequence>
<keyword evidence="1" id="KW-0472">Membrane</keyword>
<protein>
    <recommendedName>
        <fullName evidence="4">Cytochrome B</fullName>
    </recommendedName>
</protein>
<keyword evidence="3" id="KW-1185">Reference proteome</keyword>
<accession>A0A1J7BSJ8</accession>
<dbReference type="EMBL" id="MLFK01000007">
    <property type="protein sequence ID" value="OIV41662.1"/>
    <property type="molecule type" value="Genomic_DNA"/>
</dbReference>
<feature type="transmembrane region" description="Helical" evidence="1">
    <location>
        <begin position="44"/>
        <end position="65"/>
    </location>
</feature>
<evidence type="ECO:0008006" key="4">
    <source>
        <dbReference type="Google" id="ProtNLM"/>
    </source>
</evidence>
<evidence type="ECO:0000313" key="3">
    <source>
        <dbReference type="Proteomes" id="UP000182826"/>
    </source>
</evidence>
<organism evidence="2 3">
    <name type="scientific">Flavobacterium johnsoniae</name>
    <name type="common">Cytophaga johnsonae</name>
    <dbReference type="NCBI Taxonomy" id="986"/>
    <lineage>
        <taxon>Bacteria</taxon>
        <taxon>Pseudomonadati</taxon>
        <taxon>Bacteroidota</taxon>
        <taxon>Flavobacteriia</taxon>
        <taxon>Flavobacteriales</taxon>
        <taxon>Flavobacteriaceae</taxon>
        <taxon>Flavobacterium</taxon>
    </lineage>
</organism>
<dbReference type="OrthoDB" id="329514at2"/>
<feature type="transmembrane region" description="Helical" evidence="1">
    <location>
        <begin position="85"/>
        <end position="103"/>
    </location>
</feature>
<comment type="caution">
    <text evidence="2">The sequence shown here is derived from an EMBL/GenBank/DDBJ whole genome shotgun (WGS) entry which is preliminary data.</text>
</comment>
<evidence type="ECO:0000313" key="2">
    <source>
        <dbReference type="EMBL" id="OIV41662.1"/>
    </source>
</evidence>